<evidence type="ECO:0000313" key="1">
    <source>
        <dbReference type="EMBL" id="MXU87481.1"/>
    </source>
</evidence>
<protein>
    <submittedName>
        <fullName evidence="1">Putative secreted protein</fullName>
    </submittedName>
</protein>
<accession>A0A6B0UAL5</accession>
<dbReference type="EMBL" id="GIFC01005398">
    <property type="protein sequence ID" value="MXU87481.1"/>
    <property type="molecule type" value="Transcribed_RNA"/>
</dbReference>
<sequence>MKDVLKVYLVTVAVLMADIGSSLTALTCSTKTSPPTRVLFGQVRPSLVHAKRICRVLRSELWRQWITHTRWMDMVCLLEETMCGRPNLPLPIMMLR</sequence>
<name>A0A6B0UAL5_IXORI</name>
<dbReference type="AlphaFoldDB" id="A0A6B0UAL5"/>
<organism evidence="1">
    <name type="scientific">Ixodes ricinus</name>
    <name type="common">Common tick</name>
    <name type="synonym">Acarus ricinus</name>
    <dbReference type="NCBI Taxonomy" id="34613"/>
    <lineage>
        <taxon>Eukaryota</taxon>
        <taxon>Metazoa</taxon>
        <taxon>Ecdysozoa</taxon>
        <taxon>Arthropoda</taxon>
        <taxon>Chelicerata</taxon>
        <taxon>Arachnida</taxon>
        <taxon>Acari</taxon>
        <taxon>Parasitiformes</taxon>
        <taxon>Ixodida</taxon>
        <taxon>Ixodoidea</taxon>
        <taxon>Ixodidae</taxon>
        <taxon>Ixodinae</taxon>
        <taxon>Ixodes</taxon>
    </lineage>
</organism>
<reference evidence="1" key="1">
    <citation type="submission" date="2019-12" db="EMBL/GenBank/DDBJ databases">
        <title>An insight into the sialome of adult female Ixodes ricinus ticks feeding for 6 days.</title>
        <authorList>
            <person name="Perner J."/>
            <person name="Ribeiro J.M.C."/>
        </authorList>
    </citation>
    <scope>NUCLEOTIDE SEQUENCE</scope>
    <source>
        <strain evidence="1">Semi-engorged</strain>
        <tissue evidence="1">Salivary glands</tissue>
    </source>
</reference>
<proteinExistence type="predicted"/>